<dbReference type="EMBL" id="EQ962660">
    <property type="protein sequence ID" value="EED12377.1"/>
    <property type="molecule type" value="Genomic_DNA"/>
</dbReference>
<dbReference type="AlphaFoldDB" id="B8MTC7"/>
<evidence type="ECO:0000259" key="6">
    <source>
        <dbReference type="PROSITE" id="PS50011"/>
    </source>
</evidence>
<accession>B8MTC7</accession>
<evidence type="ECO:0000256" key="4">
    <source>
        <dbReference type="ARBA" id="ARBA00022840"/>
    </source>
</evidence>
<dbReference type="VEuPathDB" id="FungiDB:TSTA_004260"/>
<protein>
    <submittedName>
        <fullName evidence="7">Protein kinase domain-containing protein</fullName>
    </submittedName>
</protein>
<feature type="domain" description="Protein kinase" evidence="6">
    <location>
        <begin position="73"/>
        <end position="399"/>
    </location>
</feature>
<dbReference type="PANTHER" id="PTHR43289">
    <property type="entry name" value="MITOGEN-ACTIVATED PROTEIN KINASE KINASE KINASE 20-RELATED"/>
    <property type="match status" value="1"/>
</dbReference>
<dbReference type="Pfam" id="PF00069">
    <property type="entry name" value="Pkinase"/>
    <property type="match status" value="1"/>
</dbReference>
<evidence type="ECO:0000313" key="8">
    <source>
        <dbReference type="Proteomes" id="UP000001745"/>
    </source>
</evidence>
<dbReference type="STRING" id="441959.B8MTC7"/>
<evidence type="ECO:0000256" key="2">
    <source>
        <dbReference type="ARBA" id="ARBA00022741"/>
    </source>
</evidence>
<dbReference type="InterPro" id="IPR000719">
    <property type="entry name" value="Prot_kinase_dom"/>
</dbReference>
<keyword evidence="8" id="KW-1185">Reference proteome</keyword>
<proteinExistence type="predicted"/>
<evidence type="ECO:0000256" key="1">
    <source>
        <dbReference type="ARBA" id="ARBA00022679"/>
    </source>
</evidence>
<dbReference type="InterPro" id="IPR008271">
    <property type="entry name" value="Ser/Thr_kinase_AS"/>
</dbReference>
<dbReference type="SUPFAM" id="SSF56112">
    <property type="entry name" value="Protein kinase-like (PK-like)"/>
    <property type="match status" value="1"/>
</dbReference>
<keyword evidence="2" id="KW-0547">Nucleotide-binding</keyword>
<feature type="region of interest" description="Disordered" evidence="5">
    <location>
        <begin position="24"/>
        <end position="50"/>
    </location>
</feature>
<evidence type="ECO:0000256" key="3">
    <source>
        <dbReference type="ARBA" id="ARBA00022777"/>
    </source>
</evidence>
<keyword evidence="4" id="KW-0067">ATP-binding</keyword>
<dbReference type="GO" id="GO:0005524">
    <property type="term" value="F:ATP binding"/>
    <property type="evidence" value="ECO:0007669"/>
    <property type="project" value="UniProtKB-KW"/>
</dbReference>
<evidence type="ECO:0000256" key="5">
    <source>
        <dbReference type="SAM" id="MobiDB-lite"/>
    </source>
</evidence>
<dbReference type="PROSITE" id="PS50011">
    <property type="entry name" value="PROTEIN_KINASE_DOM"/>
    <property type="match status" value="1"/>
</dbReference>
<keyword evidence="1" id="KW-0808">Transferase</keyword>
<dbReference type="PROSITE" id="PS00108">
    <property type="entry name" value="PROTEIN_KINASE_ST"/>
    <property type="match status" value="1"/>
</dbReference>
<keyword evidence="3 7" id="KW-0418">Kinase</keyword>
<dbReference type="SMART" id="SM00220">
    <property type="entry name" value="S_TKc"/>
    <property type="match status" value="1"/>
</dbReference>
<dbReference type="GeneID" id="8100137"/>
<dbReference type="Proteomes" id="UP000001745">
    <property type="component" value="Unassembled WGS sequence"/>
</dbReference>
<sequence>MKSIAPLSPLDMPVRTISPLAVDTLQNTPRRKTLSTPPDTPITDSDIESPTLNSHGSAIIEFPYDLDIARDSNGKYIEFGRGVWSTVYKATLSTTVAAKPVMVTPPSSPVTKSTSSSRIMAVKTPLRRDAHAVLKREAYILSRIMKDTVGEDVAVPFYGYIPSSHSLVLEACPLSLSAHIESCADSARKSFSTKTMFEPVTPHWSDLAKRLIKGLDWLHGSVGVVHGDIKPHNILLRPSHSSEGNEMEYDALYADFSSAHLMSSPSSPTNTTAEAITEDPGAAGASAALTPPFAAPELLTLSAIKSPTTLSTPSSDIFALALTLLAAATGDVLVYPGTSEMQRLAMSREGWRALDYVSSGSNASRLGGRHGLVRRVVEKGVAREPERRVGAGEWLDLLD</sequence>
<dbReference type="PhylomeDB" id="B8MTC7"/>
<name>B8MTC7_TALSN</name>
<dbReference type="InParanoid" id="B8MTC7"/>
<reference evidence="8" key="1">
    <citation type="journal article" date="2015" name="Genome Announc.">
        <title>Genome sequence of the AIDS-associated pathogen Penicillium marneffei (ATCC18224) and its near taxonomic relative Talaromyces stipitatus (ATCC10500).</title>
        <authorList>
            <person name="Nierman W.C."/>
            <person name="Fedorova-Abrams N.D."/>
            <person name="Andrianopoulos A."/>
        </authorList>
    </citation>
    <scope>NUCLEOTIDE SEQUENCE [LARGE SCALE GENOMIC DNA]</scope>
    <source>
        <strain evidence="8">ATCC 10500 / CBS 375.48 / QM 6759 / NRRL 1006</strain>
    </source>
</reference>
<dbReference type="HOGENOM" id="CLU_054787_0_0_1"/>
<dbReference type="InterPro" id="IPR011009">
    <property type="entry name" value="Kinase-like_dom_sf"/>
</dbReference>
<dbReference type="Gene3D" id="1.10.510.10">
    <property type="entry name" value="Transferase(Phosphotransferase) domain 1"/>
    <property type="match status" value="1"/>
</dbReference>
<organism evidence="7 8">
    <name type="scientific">Talaromyces stipitatus (strain ATCC 10500 / CBS 375.48 / QM 6759 / NRRL 1006)</name>
    <name type="common">Penicillium stipitatum</name>
    <dbReference type="NCBI Taxonomy" id="441959"/>
    <lineage>
        <taxon>Eukaryota</taxon>
        <taxon>Fungi</taxon>
        <taxon>Dikarya</taxon>
        <taxon>Ascomycota</taxon>
        <taxon>Pezizomycotina</taxon>
        <taxon>Eurotiomycetes</taxon>
        <taxon>Eurotiomycetidae</taxon>
        <taxon>Eurotiales</taxon>
        <taxon>Trichocomaceae</taxon>
        <taxon>Talaromyces</taxon>
        <taxon>Talaromyces sect. Talaromyces</taxon>
    </lineage>
</organism>
<dbReference type="OMA" id="GYIADSH"/>
<dbReference type="OrthoDB" id="626167at2759"/>
<evidence type="ECO:0000313" key="7">
    <source>
        <dbReference type="EMBL" id="EED12377.1"/>
    </source>
</evidence>
<dbReference type="PANTHER" id="PTHR43289:SF33">
    <property type="entry name" value="SERINE_THREONINE KINASE 31"/>
    <property type="match status" value="1"/>
</dbReference>
<gene>
    <name evidence="7" type="ORF">TSTA_004260</name>
</gene>
<dbReference type="RefSeq" id="XP_002488031.1">
    <property type="nucleotide sequence ID" value="XM_002487986.1"/>
</dbReference>
<dbReference type="eggNOG" id="KOG0581">
    <property type="taxonomic scope" value="Eukaryota"/>
</dbReference>
<dbReference type="GO" id="GO:0004674">
    <property type="term" value="F:protein serine/threonine kinase activity"/>
    <property type="evidence" value="ECO:0007669"/>
    <property type="project" value="TreeGrafter"/>
</dbReference>